<evidence type="ECO:0000259" key="7">
    <source>
        <dbReference type="PROSITE" id="PS50888"/>
    </source>
</evidence>
<feature type="compositionally biased region" description="Polar residues" evidence="6">
    <location>
        <begin position="230"/>
        <end position="260"/>
    </location>
</feature>
<accession>A0AAD7XZP7</accession>
<dbReference type="GO" id="GO:0045944">
    <property type="term" value="P:positive regulation of transcription by RNA polymerase II"/>
    <property type="evidence" value="ECO:0007669"/>
    <property type="project" value="TreeGrafter"/>
</dbReference>
<evidence type="ECO:0000313" key="8">
    <source>
        <dbReference type="EMBL" id="KAJ8660425.1"/>
    </source>
</evidence>
<comment type="caution">
    <text evidence="8">The sequence shown here is derived from an EMBL/GenBank/DDBJ whole genome shotgun (WGS) entry which is preliminary data.</text>
</comment>
<dbReference type="PANTHER" id="PTHR10328">
    <property type="entry name" value="PROTEIN MAX MYC-ASSOCIATED FACTOR X"/>
    <property type="match status" value="1"/>
</dbReference>
<feature type="domain" description="BHLH" evidence="7">
    <location>
        <begin position="100"/>
        <end position="152"/>
    </location>
</feature>
<evidence type="ECO:0000256" key="6">
    <source>
        <dbReference type="SAM" id="MobiDB-lite"/>
    </source>
</evidence>
<name>A0AAD7XZP7_9FUNG</name>
<feature type="compositionally biased region" description="Polar residues" evidence="6">
    <location>
        <begin position="8"/>
        <end position="18"/>
    </location>
</feature>
<keyword evidence="5" id="KW-0539">Nucleus</keyword>
<keyword evidence="1" id="KW-0805">Transcription regulation</keyword>
<feature type="region of interest" description="Disordered" evidence="6">
    <location>
        <begin position="51"/>
        <end position="70"/>
    </location>
</feature>
<feature type="compositionally biased region" description="Polar residues" evidence="6">
    <location>
        <begin position="51"/>
        <end position="64"/>
    </location>
</feature>
<dbReference type="Proteomes" id="UP001234581">
    <property type="component" value="Unassembled WGS sequence"/>
</dbReference>
<feature type="compositionally biased region" description="Low complexity" evidence="6">
    <location>
        <begin position="189"/>
        <end position="204"/>
    </location>
</feature>
<evidence type="ECO:0000256" key="4">
    <source>
        <dbReference type="ARBA" id="ARBA00023163"/>
    </source>
</evidence>
<feature type="region of interest" description="Disordered" evidence="6">
    <location>
        <begin position="1"/>
        <end position="24"/>
    </location>
</feature>
<dbReference type="GeneID" id="83211296"/>
<reference evidence="8 9" key="1">
    <citation type="submission" date="2023-03" db="EMBL/GenBank/DDBJ databases">
        <title>Genome sequence of Lichtheimia ornata CBS 291.66.</title>
        <authorList>
            <person name="Mohabir J.T."/>
            <person name="Shea T.P."/>
            <person name="Kurbessoian T."/>
            <person name="Berby B."/>
            <person name="Fontaine J."/>
            <person name="Livny J."/>
            <person name="Gnirke A."/>
            <person name="Stajich J.E."/>
            <person name="Cuomo C.A."/>
        </authorList>
    </citation>
    <scope>NUCLEOTIDE SEQUENCE [LARGE SCALE GENOMIC DNA]</scope>
    <source>
        <strain evidence="8">CBS 291.66</strain>
    </source>
</reference>
<feature type="region of interest" description="Disordered" evidence="6">
    <location>
        <begin position="189"/>
        <end position="260"/>
    </location>
</feature>
<dbReference type="EMBL" id="JARTCD010000013">
    <property type="protein sequence ID" value="KAJ8660425.1"/>
    <property type="molecule type" value="Genomic_DNA"/>
</dbReference>
<evidence type="ECO:0000256" key="1">
    <source>
        <dbReference type="ARBA" id="ARBA00023015"/>
    </source>
</evidence>
<dbReference type="GO" id="GO:0003677">
    <property type="term" value="F:DNA binding"/>
    <property type="evidence" value="ECO:0007669"/>
    <property type="project" value="UniProtKB-KW"/>
</dbReference>
<keyword evidence="3" id="KW-0010">Activator</keyword>
<dbReference type="Gene3D" id="4.10.280.10">
    <property type="entry name" value="Helix-loop-helix DNA-binding domain"/>
    <property type="match status" value="1"/>
</dbReference>
<dbReference type="PROSITE" id="PS50888">
    <property type="entry name" value="BHLH"/>
    <property type="match status" value="1"/>
</dbReference>
<organism evidence="8 9">
    <name type="scientific">Lichtheimia ornata</name>
    <dbReference type="NCBI Taxonomy" id="688661"/>
    <lineage>
        <taxon>Eukaryota</taxon>
        <taxon>Fungi</taxon>
        <taxon>Fungi incertae sedis</taxon>
        <taxon>Mucoromycota</taxon>
        <taxon>Mucoromycotina</taxon>
        <taxon>Mucoromycetes</taxon>
        <taxon>Mucorales</taxon>
        <taxon>Lichtheimiaceae</taxon>
        <taxon>Lichtheimia</taxon>
    </lineage>
</organism>
<keyword evidence="4" id="KW-0804">Transcription</keyword>
<dbReference type="InterPro" id="IPR011598">
    <property type="entry name" value="bHLH_dom"/>
</dbReference>
<dbReference type="GO" id="GO:0090575">
    <property type="term" value="C:RNA polymerase II transcription regulator complex"/>
    <property type="evidence" value="ECO:0007669"/>
    <property type="project" value="TreeGrafter"/>
</dbReference>
<dbReference type="GO" id="GO:0003700">
    <property type="term" value="F:DNA-binding transcription factor activity"/>
    <property type="evidence" value="ECO:0007669"/>
    <property type="project" value="TreeGrafter"/>
</dbReference>
<keyword evidence="2" id="KW-0238">DNA-binding</keyword>
<dbReference type="SMART" id="SM00353">
    <property type="entry name" value="HLH"/>
    <property type="match status" value="1"/>
</dbReference>
<dbReference type="Pfam" id="PF00010">
    <property type="entry name" value="HLH"/>
    <property type="match status" value="1"/>
</dbReference>
<gene>
    <name evidence="8" type="ORF">O0I10_003883</name>
</gene>
<evidence type="ECO:0000313" key="9">
    <source>
        <dbReference type="Proteomes" id="UP001234581"/>
    </source>
</evidence>
<evidence type="ECO:0000256" key="5">
    <source>
        <dbReference type="ARBA" id="ARBA00023242"/>
    </source>
</evidence>
<protein>
    <recommendedName>
        <fullName evidence="7">BHLH domain-containing protein</fullName>
    </recommendedName>
</protein>
<dbReference type="AlphaFoldDB" id="A0AAD7XZP7"/>
<evidence type="ECO:0000256" key="2">
    <source>
        <dbReference type="ARBA" id="ARBA00023125"/>
    </source>
</evidence>
<sequence length="260" mass="29187">MSSSSSSHPPNATTQQAFYSDDPSSLCIPIDESYASSTMLQEMLLQQMQLVSPQQETRDSSAVTTDPGLPSAAMPAAVKEEMSPQTKQSLRRRIRNAAPERRAVHNATERARRECLNGKFQLLATMLPNLQNFRKPSKSQIIEKALEWVEHTMYNEERYAWQMQQLEQENNWLREHLHKLGVEYQQYNGQQQQQQHCPTPLTSLPSPPPSITSATSTAKSTINNAHLPPSLSSPSEYGKTSTMDSRNNGHLVTPHSSLSQ</sequence>
<evidence type="ECO:0000256" key="3">
    <source>
        <dbReference type="ARBA" id="ARBA00023159"/>
    </source>
</evidence>
<dbReference type="PANTHER" id="PTHR10328:SF3">
    <property type="entry name" value="PROTEIN MAX"/>
    <property type="match status" value="1"/>
</dbReference>
<proteinExistence type="predicted"/>
<feature type="compositionally biased region" description="Low complexity" evidence="6">
    <location>
        <begin position="211"/>
        <end position="222"/>
    </location>
</feature>
<dbReference type="InterPro" id="IPR036638">
    <property type="entry name" value="HLH_DNA-bd_sf"/>
</dbReference>
<keyword evidence="9" id="KW-1185">Reference proteome</keyword>
<dbReference type="SUPFAM" id="SSF47459">
    <property type="entry name" value="HLH, helix-loop-helix DNA-binding domain"/>
    <property type="match status" value="1"/>
</dbReference>
<dbReference type="GO" id="GO:0046983">
    <property type="term" value="F:protein dimerization activity"/>
    <property type="evidence" value="ECO:0007669"/>
    <property type="project" value="InterPro"/>
</dbReference>
<dbReference type="RefSeq" id="XP_058345338.1">
    <property type="nucleotide sequence ID" value="XM_058483949.1"/>
</dbReference>